<dbReference type="CDD" id="cd01949">
    <property type="entry name" value="GGDEF"/>
    <property type="match status" value="1"/>
</dbReference>
<keyword evidence="6" id="KW-1185">Reference proteome</keyword>
<reference evidence="6" key="1">
    <citation type="submission" date="2016-10" db="EMBL/GenBank/DDBJ databases">
        <authorList>
            <person name="Varghese N."/>
            <person name="Submissions S."/>
        </authorList>
    </citation>
    <scope>NUCLEOTIDE SEQUENCE [LARGE SCALE GENOMIC DNA]</scope>
    <source>
        <strain evidence="6">OK042</strain>
    </source>
</reference>
<accession>A0A1I3NMG3</accession>
<name>A0A1I3NMG3_9BACL</name>
<dbReference type="PANTHER" id="PTHR43080">
    <property type="entry name" value="CBS DOMAIN-CONTAINING PROTEIN CBSX3, MITOCHONDRIAL"/>
    <property type="match status" value="1"/>
</dbReference>
<evidence type="ECO:0000256" key="2">
    <source>
        <dbReference type="PROSITE-ProRule" id="PRU00703"/>
    </source>
</evidence>
<sequence length="268" mass="30307">MNISEIMTTTVSTITSDKSVSFAAEKMNAYSTDALVVVDHGELMGVVTSRQLRSTHPNRIVADAMNVLPIRISPEDDVWETHALLQEHDDELLLVMNEEELVGVVTREDVQLKVAEFIDPLTGLYRAPYIQYMGEKLLRKGKPFHMLFIDVNDFGKINKRYGHPFGDDVIRMFSAALSEWQSNGDTYLCRYAGDEFVLITTASDEWVKECMETIDKPTPINDVMVSAAVGHLDGFREPDFFDKPLREHIARASLLSTKAKMNKESMQL</sequence>
<dbReference type="STRING" id="1884381.SAMN05518846_102115"/>
<keyword evidence="1 2" id="KW-0129">CBS domain</keyword>
<evidence type="ECO:0000313" key="6">
    <source>
        <dbReference type="Proteomes" id="UP000198915"/>
    </source>
</evidence>
<dbReference type="InterPro" id="IPR029787">
    <property type="entry name" value="Nucleotide_cyclase"/>
</dbReference>
<dbReference type="NCBIfam" id="TIGR00254">
    <property type="entry name" value="GGDEF"/>
    <property type="match status" value="1"/>
</dbReference>
<organism evidence="5 6">
    <name type="scientific">Brevibacillus centrosporus</name>
    <dbReference type="NCBI Taxonomy" id="54910"/>
    <lineage>
        <taxon>Bacteria</taxon>
        <taxon>Bacillati</taxon>
        <taxon>Bacillota</taxon>
        <taxon>Bacilli</taxon>
        <taxon>Bacillales</taxon>
        <taxon>Paenibacillaceae</taxon>
        <taxon>Brevibacillus</taxon>
    </lineage>
</organism>
<evidence type="ECO:0000259" key="3">
    <source>
        <dbReference type="PROSITE" id="PS50887"/>
    </source>
</evidence>
<dbReference type="SMART" id="SM00267">
    <property type="entry name" value="GGDEF"/>
    <property type="match status" value="1"/>
</dbReference>
<dbReference type="AlphaFoldDB" id="A0A1I3NMG3"/>
<dbReference type="InterPro" id="IPR000160">
    <property type="entry name" value="GGDEF_dom"/>
</dbReference>
<dbReference type="SUPFAM" id="SSF54631">
    <property type="entry name" value="CBS-domain pair"/>
    <property type="match status" value="1"/>
</dbReference>
<feature type="domain" description="GGDEF" evidence="3">
    <location>
        <begin position="142"/>
        <end position="268"/>
    </location>
</feature>
<dbReference type="SMART" id="SM00116">
    <property type="entry name" value="CBS"/>
    <property type="match status" value="2"/>
</dbReference>
<evidence type="ECO:0000313" key="5">
    <source>
        <dbReference type="EMBL" id="SFJ10461.1"/>
    </source>
</evidence>
<dbReference type="PROSITE" id="PS50887">
    <property type="entry name" value="GGDEF"/>
    <property type="match status" value="1"/>
</dbReference>
<dbReference type="Gene3D" id="3.30.70.270">
    <property type="match status" value="1"/>
</dbReference>
<dbReference type="InterPro" id="IPR000644">
    <property type="entry name" value="CBS_dom"/>
</dbReference>
<dbReference type="EMBL" id="FORT01000002">
    <property type="protein sequence ID" value="SFJ10461.1"/>
    <property type="molecule type" value="Genomic_DNA"/>
</dbReference>
<feature type="domain" description="CBS" evidence="4">
    <location>
        <begin position="65"/>
        <end position="120"/>
    </location>
</feature>
<dbReference type="SUPFAM" id="SSF55073">
    <property type="entry name" value="Nucleotide cyclase"/>
    <property type="match status" value="1"/>
</dbReference>
<evidence type="ECO:0000256" key="1">
    <source>
        <dbReference type="ARBA" id="ARBA00023122"/>
    </source>
</evidence>
<proteinExistence type="predicted"/>
<dbReference type="InterPro" id="IPR051257">
    <property type="entry name" value="Diverse_CBS-Domain"/>
</dbReference>
<dbReference type="Pfam" id="PF00571">
    <property type="entry name" value="CBS"/>
    <property type="match status" value="2"/>
</dbReference>
<dbReference type="Gene3D" id="3.10.580.10">
    <property type="entry name" value="CBS-domain"/>
    <property type="match status" value="1"/>
</dbReference>
<evidence type="ECO:0000259" key="4">
    <source>
        <dbReference type="PROSITE" id="PS51371"/>
    </source>
</evidence>
<gene>
    <name evidence="5" type="ORF">SAMN05518846_102115</name>
</gene>
<dbReference type="InterPro" id="IPR046342">
    <property type="entry name" value="CBS_dom_sf"/>
</dbReference>
<protein>
    <submittedName>
        <fullName evidence="5">Diguanylate cyclase (GGDEF) domain-containing protein</fullName>
    </submittedName>
</protein>
<dbReference type="PROSITE" id="PS51371">
    <property type="entry name" value="CBS"/>
    <property type="match status" value="2"/>
</dbReference>
<dbReference type="Pfam" id="PF00990">
    <property type="entry name" value="GGDEF"/>
    <property type="match status" value="1"/>
</dbReference>
<dbReference type="RefSeq" id="WP_092266640.1">
    <property type="nucleotide sequence ID" value="NZ_BJOE01000001.1"/>
</dbReference>
<feature type="domain" description="CBS" evidence="4">
    <location>
        <begin position="7"/>
        <end position="64"/>
    </location>
</feature>
<dbReference type="Proteomes" id="UP000198915">
    <property type="component" value="Unassembled WGS sequence"/>
</dbReference>
<dbReference type="PANTHER" id="PTHR43080:SF2">
    <property type="entry name" value="CBS DOMAIN-CONTAINING PROTEIN"/>
    <property type="match status" value="1"/>
</dbReference>
<dbReference type="InterPro" id="IPR043128">
    <property type="entry name" value="Rev_trsase/Diguanyl_cyclase"/>
</dbReference>